<dbReference type="SMART" id="SM00884">
    <property type="entry name" value="Cullin_Nedd8"/>
    <property type="match status" value="1"/>
</dbReference>
<keyword evidence="2" id="KW-0832">Ubl conjugation</keyword>
<dbReference type="InterPro" id="IPR059120">
    <property type="entry name" value="Cullin-like_AB"/>
</dbReference>
<dbReference type="Pfam" id="PF26557">
    <property type="entry name" value="Cullin_AB"/>
    <property type="match status" value="1"/>
</dbReference>
<dbReference type="PROSITE" id="PS50069">
    <property type="entry name" value="CULLIN_2"/>
    <property type="match status" value="1"/>
</dbReference>
<evidence type="ECO:0000256" key="2">
    <source>
        <dbReference type="ARBA" id="ARBA00022843"/>
    </source>
</evidence>
<dbReference type="Gene3D" id="1.20.1310.10">
    <property type="entry name" value="Cullin Repeats"/>
    <property type="match status" value="4"/>
</dbReference>
<dbReference type="InterPro" id="IPR001373">
    <property type="entry name" value="Cullin_N"/>
</dbReference>
<keyword evidence="8" id="KW-1185">Reference proteome</keyword>
<dbReference type="EMBL" id="OZ004254">
    <property type="protein sequence ID" value="CAK7896985.1"/>
    <property type="molecule type" value="Genomic_DNA"/>
</dbReference>
<name>A0ABP0E7P4_9ASCO</name>
<dbReference type="Gene3D" id="3.30.230.130">
    <property type="entry name" value="Cullin, Chain C, Domain 2"/>
    <property type="match status" value="1"/>
</dbReference>
<dbReference type="Pfam" id="PF10557">
    <property type="entry name" value="Cullin_Nedd8"/>
    <property type="match status" value="1"/>
</dbReference>
<evidence type="ECO:0000313" key="7">
    <source>
        <dbReference type="EMBL" id="CAK7896985.1"/>
    </source>
</evidence>
<dbReference type="InterPro" id="IPR019559">
    <property type="entry name" value="Cullin_neddylation_domain"/>
</dbReference>
<evidence type="ECO:0000259" key="6">
    <source>
        <dbReference type="PROSITE" id="PS50069"/>
    </source>
</evidence>
<protein>
    <submittedName>
        <fullName evidence="7">Cullin-3</fullName>
    </submittedName>
</protein>
<dbReference type="InterPro" id="IPR036390">
    <property type="entry name" value="WH_DNA-bd_sf"/>
</dbReference>
<dbReference type="SUPFAM" id="SSF75632">
    <property type="entry name" value="Cullin homology domain"/>
    <property type="match status" value="1"/>
</dbReference>
<comment type="similarity">
    <text evidence="1 3 4">Belongs to the cullin family.</text>
</comment>
<dbReference type="Proteomes" id="UP001497600">
    <property type="component" value="Chromosome B"/>
</dbReference>
<dbReference type="Pfam" id="PF00888">
    <property type="entry name" value="Cullin"/>
    <property type="match status" value="1"/>
</dbReference>
<evidence type="ECO:0000256" key="5">
    <source>
        <dbReference type="SAM" id="MobiDB-lite"/>
    </source>
</evidence>
<reference evidence="7 8" key="1">
    <citation type="submission" date="2024-01" db="EMBL/GenBank/DDBJ databases">
        <authorList>
            <consortium name="Genoscope - CEA"/>
            <person name="William W."/>
        </authorList>
    </citation>
    <scope>NUCLEOTIDE SEQUENCE [LARGE SCALE GENOMIC DNA]</scope>
    <source>
        <strain evidence="7 8">29B2s-10</strain>
    </source>
</reference>
<proteinExistence type="inferred from homology"/>
<dbReference type="SUPFAM" id="SSF74788">
    <property type="entry name" value="Cullin repeat-like"/>
    <property type="match status" value="1"/>
</dbReference>
<feature type="domain" description="Cullin family profile" evidence="6">
    <location>
        <begin position="466"/>
        <end position="740"/>
    </location>
</feature>
<feature type="compositionally biased region" description="Polar residues" evidence="5">
    <location>
        <begin position="784"/>
        <end position="795"/>
    </location>
</feature>
<accession>A0ABP0E7P4</accession>
<dbReference type="InterPro" id="IPR036388">
    <property type="entry name" value="WH-like_DNA-bd_sf"/>
</dbReference>
<feature type="region of interest" description="Disordered" evidence="5">
    <location>
        <begin position="784"/>
        <end position="808"/>
    </location>
</feature>
<dbReference type="InterPro" id="IPR036317">
    <property type="entry name" value="Cullin_homology_sf"/>
</dbReference>
<dbReference type="PROSITE" id="PS01256">
    <property type="entry name" value="CULLIN_1"/>
    <property type="match status" value="1"/>
</dbReference>
<dbReference type="Gene3D" id="1.10.10.10">
    <property type="entry name" value="Winged helix-like DNA-binding domain superfamily/Winged helix DNA-binding domain"/>
    <property type="match status" value="1"/>
</dbReference>
<evidence type="ECO:0000313" key="8">
    <source>
        <dbReference type="Proteomes" id="UP001497600"/>
    </source>
</evidence>
<gene>
    <name evidence="7" type="primary">CUL3</name>
    <name evidence="7" type="ORF">CAAN4_B07712</name>
</gene>
<organism evidence="7 8">
    <name type="scientific">[Candida] anglica</name>
    <dbReference type="NCBI Taxonomy" id="148631"/>
    <lineage>
        <taxon>Eukaryota</taxon>
        <taxon>Fungi</taxon>
        <taxon>Dikarya</taxon>
        <taxon>Ascomycota</taxon>
        <taxon>Saccharomycotina</taxon>
        <taxon>Pichiomycetes</taxon>
        <taxon>Debaryomycetaceae</taxon>
        <taxon>Kurtzmaniella</taxon>
    </lineage>
</organism>
<dbReference type="SUPFAM" id="SSF46785">
    <property type="entry name" value="Winged helix' DNA-binding domain"/>
    <property type="match status" value="1"/>
</dbReference>
<evidence type="ECO:0000256" key="1">
    <source>
        <dbReference type="ARBA" id="ARBA00006019"/>
    </source>
</evidence>
<evidence type="ECO:0000256" key="4">
    <source>
        <dbReference type="RuleBase" id="RU003829"/>
    </source>
</evidence>
<evidence type="ECO:0000256" key="3">
    <source>
        <dbReference type="PROSITE-ProRule" id="PRU00330"/>
    </source>
</evidence>
<sequence length="889" mass="101183">MLPTVRRSSRIRPPRRSLVSSFVGASGTGATGGADNANVVDYDKSWAILSSAIKQIQNKNVSNLSYEQLYRKAYVLVLRKFGAKLYENVSELIKNHLLQRREILLKENSGLESPEDFLKAILLEWTEHLQSMKFISDVLMYLNRVYVKEHKRLLIYDLGIQLFKENVVKYNDDEVGKKLIDISISEITKSRSGQVITTKMYISKVVNMLELLEESVHINDGHSSSGENFYLKHFEPQFIAYSVNFFRQLCHKYIADASLLGTTYLHEINDFIKEEETRLSTFLPMSTFPKIIDLMNNILIKDKIDDIMCLPEEQQGLSFWMGQPCEDLFQDENIATTATKSYHSEELVILYELVGRIDPERDLLKKRLKELVVKEGLAIPVAIKEQLDSSSSGKKTSTSSAPFALSMISKILKYQQNLSLVLKECFANDFGLEQGVTIAMRDFINNASNKNKKQIGQDKANVTIPSSAELLSIYMDHYIKSFTKSNSSKVGATTTSKDSDLSVDEFMERSISFLRYIKDKDAFEAHYAAHFAKRFLNAKANGASIEIGSGKVDVEELILSKLGEEMGSSSLEKVLKMNRDIKSSRDMTVDWKKHNNTNGLQGNIELELKICNVADWPKSLSKDYTKFSSENFTWPSQLRSTLNDFEEYWLTGKKNDNKSLYWSPRFGSIDLRITYPSKLYEINLSPYAGIIMLLFAPQSSNDDGSPVSAFEEMRELKYEEIRELTKIPEADLKRQLQSIAVAPRSRLLIKTPMGKEVNEGDVFKLNSNFKAPSMKVKILTVSATSSGSTGPLSSKNGGGRKKTAQEEELEEVNANISESRNFEINAAIVRIMKSRQTLDHNELISELIRQLTNRFLPSTIQIKRQIEDLIQKEYLKRDDENRSLYHYVA</sequence>
<dbReference type="InterPro" id="IPR045093">
    <property type="entry name" value="Cullin"/>
</dbReference>
<dbReference type="InterPro" id="IPR016157">
    <property type="entry name" value="Cullin_CS"/>
</dbReference>
<dbReference type="InterPro" id="IPR016158">
    <property type="entry name" value="Cullin_homology"/>
</dbReference>
<dbReference type="InterPro" id="IPR016159">
    <property type="entry name" value="Cullin_repeat-like_dom_sf"/>
</dbReference>
<dbReference type="PANTHER" id="PTHR11932">
    <property type="entry name" value="CULLIN"/>
    <property type="match status" value="1"/>
</dbReference>
<dbReference type="SMART" id="SM00182">
    <property type="entry name" value="CULLIN"/>
    <property type="match status" value="1"/>
</dbReference>